<sequence length="366" mass="40874">MLVLPADPGLWSEVISRWESIIINRLNNQTWSDNKAKLAFVENLLGESEKLMWQQWQTVFPKAYSALEAIADEPQNITSQELVRLLSLLAGLAALLVMLYFVVHLKLVQEQNMRIHTWCAIVATLTSHFLQEDSHLDIISDHKPGSAGKTSITPDFVHVGGRVYWTGGGKEVKKGRKKEKRGEGRKGRGEEGGERGEKVREKGEKERGVREEEKGKKESRGDEESTQGRSCERRAPLGPLSSLCSRRFSPPAAGSLCLLSVLHPFTPGFRISFVFTLRVPHSPCPSLSPFFFRMDLCGPPPLSFSPTHLPPSAPFPPPCCSFLFEKTSISSIYTTMNDYVPLKHLSIFLWNTAGAFFRPNGITSHS</sequence>
<feature type="region of interest" description="Disordered" evidence="1">
    <location>
        <begin position="168"/>
        <end position="234"/>
    </location>
</feature>
<keyword evidence="2" id="KW-0472">Membrane</keyword>
<dbReference type="EMBL" id="BQNB010010024">
    <property type="protein sequence ID" value="GJS71692.1"/>
    <property type="molecule type" value="Genomic_DNA"/>
</dbReference>
<keyword evidence="2" id="KW-0812">Transmembrane</keyword>
<protein>
    <submittedName>
        <fullName evidence="3">Uncharacterized protein</fullName>
    </submittedName>
</protein>
<keyword evidence="2" id="KW-1133">Transmembrane helix</keyword>
<accession>A0ABQ4Y3F2</accession>
<organism evidence="3 4">
    <name type="scientific">Tanacetum coccineum</name>
    <dbReference type="NCBI Taxonomy" id="301880"/>
    <lineage>
        <taxon>Eukaryota</taxon>
        <taxon>Viridiplantae</taxon>
        <taxon>Streptophyta</taxon>
        <taxon>Embryophyta</taxon>
        <taxon>Tracheophyta</taxon>
        <taxon>Spermatophyta</taxon>
        <taxon>Magnoliopsida</taxon>
        <taxon>eudicotyledons</taxon>
        <taxon>Gunneridae</taxon>
        <taxon>Pentapetalae</taxon>
        <taxon>asterids</taxon>
        <taxon>campanulids</taxon>
        <taxon>Asterales</taxon>
        <taxon>Asteraceae</taxon>
        <taxon>Asteroideae</taxon>
        <taxon>Anthemideae</taxon>
        <taxon>Anthemidinae</taxon>
        <taxon>Tanacetum</taxon>
    </lineage>
</organism>
<gene>
    <name evidence="3" type="ORF">Tco_0704533</name>
</gene>
<evidence type="ECO:0000313" key="4">
    <source>
        <dbReference type="Proteomes" id="UP001151760"/>
    </source>
</evidence>
<reference evidence="3" key="1">
    <citation type="journal article" date="2022" name="Int. J. Mol. Sci.">
        <title>Draft Genome of Tanacetum Coccineum: Genomic Comparison of Closely Related Tanacetum-Family Plants.</title>
        <authorList>
            <person name="Yamashiro T."/>
            <person name="Shiraishi A."/>
            <person name="Nakayama K."/>
            <person name="Satake H."/>
        </authorList>
    </citation>
    <scope>NUCLEOTIDE SEQUENCE</scope>
</reference>
<evidence type="ECO:0000256" key="2">
    <source>
        <dbReference type="SAM" id="Phobius"/>
    </source>
</evidence>
<name>A0ABQ4Y3F2_9ASTR</name>
<evidence type="ECO:0000313" key="3">
    <source>
        <dbReference type="EMBL" id="GJS71692.1"/>
    </source>
</evidence>
<evidence type="ECO:0000256" key="1">
    <source>
        <dbReference type="SAM" id="MobiDB-lite"/>
    </source>
</evidence>
<reference evidence="3" key="2">
    <citation type="submission" date="2022-01" db="EMBL/GenBank/DDBJ databases">
        <authorList>
            <person name="Yamashiro T."/>
            <person name="Shiraishi A."/>
            <person name="Satake H."/>
            <person name="Nakayama K."/>
        </authorList>
    </citation>
    <scope>NUCLEOTIDE SEQUENCE</scope>
</reference>
<comment type="caution">
    <text evidence="3">The sequence shown here is derived from an EMBL/GenBank/DDBJ whole genome shotgun (WGS) entry which is preliminary data.</text>
</comment>
<proteinExistence type="predicted"/>
<dbReference type="Proteomes" id="UP001151760">
    <property type="component" value="Unassembled WGS sequence"/>
</dbReference>
<feature type="transmembrane region" description="Helical" evidence="2">
    <location>
        <begin position="82"/>
        <end position="103"/>
    </location>
</feature>
<keyword evidence="4" id="KW-1185">Reference proteome</keyword>
<feature type="compositionally biased region" description="Basic and acidic residues" evidence="1">
    <location>
        <begin position="180"/>
        <end position="223"/>
    </location>
</feature>